<gene>
    <name evidence="7" type="ORF">MUN78_12115</name>
</gene>
<evidence type="ECO:0000256" key="3">
    <source>
        <dbReference type="ARBA" id="ARBA00022989"/>
    </source>
</evidence>
<sequence length="493" mass="51550">MSSRAPGAVAAGDVAGRRLRRTGLGTADLVFFVVAAAAPLTVVAGVVPLAIRTGGLSTAYGYLVPAVILLMFAVGFTAMSPHIKNAGAFYAYISRGIGKPIGVGGSFVAALAYNAMTVCLLAGFAVYGQGLLESFFGVTVPWWMIAAVGVVGVGLLGYFKVTMGAKVLGIALILEVLVLIVYQVATLGSGDVDVRSFEMFNPSVMLDPGFGAMLVLTAGGFIGFEATALYAEEVKDPERTVQRATYIAIGFLGLFYTFSVWCLFVAYTPEGALAFAAGDDVDSLTFVSMSRYVGVWLADVGQLLLCTSAFAAALAFHNAASRYHFTMAREGLLPRRVGRISARHGSPIGGVVLQIGITVVVLGAAALAQADPYLVVFLWSSAPGVLGVLLLEMIAAVAIVAFFWKDRRGHSSLRVIVAPALSAVGLAVLIGLAVSQMELLTAASNEINVALLAPIPILFAVGIGIAWRMRSRDPRRYAALNSIDVEAESPALP</sequence>
<feature type="transmembrane region" description="Helical" evidence="5">
    <location>
        <begin position="140"/>
        <end position="159"/>
    </location>
</feature>
<evidence type="ECO:0000259" key="6">
    <source>
        <dbReference type="Pfam" id="PF00324"/>
    </source>
</evidence>
<keyword evidence="4 5" id="KW-0472">Membrane</keyword>
<feature type="transmembrane region" description="Helical" evidence="5">
    <location>
        <begin position="101"/>
        <end position="128"/>
    </location>
</feature>
<feature type="transmembrane region" description="Helical" evidence="5">
    <location>
        <begin position="171"/>
        <end position="190"/>
    </location>
</feature>
<feature type="transmembrane region" description="Helical" evidence="5">
    <location>
        <begin position="293"/>
        <end position="316"/>
    </location>
</feature>
<dbReference type="PANTHER" id="PTHR42770:SF16">
    <property type="entry name" value="AMINO ACID PERMEASE"/>
    <property type="match status" value="1"/>
</dbReference>
<evidence type="ECO:0000313" key="7">
    <source>
        <dbReference type="EMBL" id="UOQ56417.1"/>
    </source>
</evidence>
<evidence type="ECO:0000256" key="4">
    <source>
        <dbReference type="ARBA" id="ARBA00023136"/>
    </source>
</evidence>
<evidence type="ECO:0000313" key="8">
    <source>
        <dbReference type="Proteomes" id="UP000831786"/>
    </source>
</evidence>
<dbReference type="InterPro" id="IPR050367">
    <property type="entry name" value="APC_superfamily"/>
</dbReference>
<keyword evidence="8" id="KW-1185">Reference proteome</keyword>
<feature type="transmembrane region" description="Helical" evidence="5">
    <location>
        <begin position="416"/>
        <end position="435"/>
    </location>
</feature>
<feature type="transmembrane region" description="Helical" evidence="5">
    <location>
        <begin position="348"/>
        <end position="370"/>
    </location>
</feature>
<dbReference type="PIRSF" id="PIRSF006060">
    <property type="entry name" value="AA_transporter"/>
    <property type="match status" value="1"/>
</dbReference>
<name>A0ABY4FJZ1_9MICO</name>
<feature type="domain" description="Amino acid permease/ SLC12A" evidence="6">
    <location>
        <begin position="30"/>
        <end position="463"/>
    </location>
</feature>
<proteinExistence type="predicted"/>
<dbReference type="EMBL" id="CP095045">
    <property type="protein sequence ID" value="UOQ56417.1"/>
    <property type="molecule type" value="Genomic_DNA"/>
</dbReference>
<dbReference type="InterPro" id="IPR004841">
    <property type="entry name" value="AA-permease/SLC12A_dom"/>
</dbReference>
<accession>A0ABY4FJZ1</accession>
<evidence type="ECO:0000256" key="1">
    <source>
        <dbReference type="ARBA" id="ARBA00004141"/>
    </source>
</evidence>
<evidence type="ECO:0000256" key="5">
    <source>
        <dbReference type="SAM" id="Phobius"/>
    </source>
</evidence>
<protein>
    <submittedName>
        <fullName evidence="7">APC family permease</fullName>
    </submittedName>
</protein>
<dbReference type="Pfam" id="PF00324">
    <property type="entry name" value="AA_permease"/>
    <property type="match status" value="1"/>
</dbReference>
<dbReference type="Proteomes" id="UP000831786">
    <property type="component" value="Chromosome"/>
</dbReference>
<feature type="transmembrane region" description="Helical" evidence="5">
    <location>
        <begin position="243"/>
        <end position="267"/>
    </location>
</feature>
<keyword evidence="2 5" id="KW-0812">Transmembrane</keyword>
<dbReference type="PANTHER" id="PTHR42770">
    <property type="entry name" value="AMINO ACID TRANSPORTER-RELATED"/>
    <property type="match status" value="1"/>
</dbReference>
<feature type="transmembrane region" description="Helical" evidence="5">
    <location>
        <begin position="376"/>
        <end position="404"/>
    </location>
</feature>
<comment type="subcellular location">
    <subcellularLocation>
        <location evidence="1">Membrane</location>
        <topology evidence="1">Multi-pass membrane protein</topology>
    </subcellularLocation>
</comment>
<keyword evidence="3 5" id="KW-1133">Transmembrane helix</keyword>
<feature type="transmembrane region" description="Helical" evidence="5">
    <location>
        <begin position="59"/>
        <end position="80"/>
    </location>
</feature>
<dbReference type="Gene3D" id="1.20.1740.10">
    <property type="entry name" value="Amino acid/polyamine transporter I"/>
    <property type="match status" value="1"/>
</dbReference>
<evidence type="ECO:0000256" key="2">
    <source>
        <dbReference type="ARBA" id="ARBA00022692"/>
    </source>
</evidence>
<reference evidence="7 8" key="1">
    <citation type="submission" date="2022-04" db="EMBL/GenBank/DDBJ databases">
        <title>Leucobacter sp. isolated from rhizosphere of garlic.</title>
        <authorList>
            <person name="Won M."/>
            <person name="Lee C.-M."/>
            <person name="Woen H.-Y."/>
            <person name="Kwon S.-W."/>
        </authorList>
    </citation>
    <scope>NUCLEOTIDE SEQUENCE [LARGE SCALE GENOMIC DNA]</scope>
    <source>
        <strain evidence="7 8">H21R-40</strain>
    </source>
</reference>
<feature type="transmembrane region" description="Helical" evidence="5">
    <location>
        <begin position="210"/>
        <end position="231"/>
    </location>
</feature>
<feature type="transmembrane region" description="Helical" evidence="5">
    <location>
        <begin position="447"/>
        <end position="467"/>
    </location>
</feature>
<feature type="transmembrane region" description="Helical" evidence="5">
    <location>
        <begin position="27"/>
        <end position="47"/>
    </location>
</feature>
<dbReference type="RefSeq" id="WP_244726730.1">
    <property type="nucleotide sequence ID" value="NZ_CP095045.1"/>
</dbReference>
<organism evidence="7 8">
    <name type="scientific">Leucobacter allii</name>
    <dbReference type="NCBI Taxonomy" id="2932247"/>
    <lineage>
        <taxon>Bacteria</taxon>
        <taxon>Bacillati</taxon>
        <taxon>Actinomycetota</taxon>
        <taxon>Actinomycetes</taxon>
        <taxon>Micrococcales</taxon>
        <taxon>Microbacteriaceae</taxon>
        <taxon>Leucobacter</taxon>
    </lineage>
</organism>